<dbReference type="PANTHER" id="PTHR34386:SF1">
    <property type="entry name" value="GLUTAREDOXIN-LIKE PROTEIN NRDH"/>
    <property type="match status" value="1"/>
</dbReference>
<comment type="similarity">
    <text evidence="1 6">Belongs to the glutaredoxin family.</text>
</comment>
<dbReference type="Pfam" id="PF00462">
    <property type="entry name" value="Glutaredoxin"/>
    <property type="match status" value="1"/>
</dbReference>
<evidence type="ECO:0000256" key="5">
    <source>
        <dbReference type="ARBA" id="ARBA00023284"/>
    </source>
</evidence>
<dbReference type="CDD" id="cd03418">
    <property type="entry name" value="GRX_GRXb_1_3_like"/>
    <property type="match status" value="1"/>
</dbReference>
<evidence type="ECO:0000256" key="2">
    <source>
        <dbReference type="ARBA" id="ARBA00022448"/>
    </source>
</evidence>
<dbReference type="InterPro" id="IPR014025">
    <property type="entry name" value="Glutaredoxin_subgr"/>
</dbReference>
<dbReference type="EMBL" id="JABCSC020000001">
    <property type="protein sequence ID" value="NSL53494.1"/>
    <property type="molecule type" value="Genomic_DNA"/>
</dbReference>
<name>A0ABX2IAW0_9RHOO</name>
<keyword evidence="3 6" id="KW-0249">Electron transport</keyword>
<dbReference type="PRINTS" id="PR00160">
    <property type="entry name" value="GLUTAREDOXIN"/>
</dbReference>
<dbReference type="NCBIfam" id="TIGR02181">
    <property type="entry name" value="GRX_bact"/>
    <property type="match status" value="1"/>
</dbReference>
<dbReference type="InterPro" id="IPR051548">
    <property type="entry name" value="Grx-like_ET"/>
</dbReference>
<dbReference type="PROSITE" id="PS51354">
    <property type="entry name" value="GLUTAREDOXIN_2"/>
    <property type="match status" value="1"/>
</dbReference>
<dbReference type="InterPro" id="IPR011767">
    <property type="entry name" value="GLR_AS"/>
</dbReference>
<evidence type="ECO:0000256" key="3">
    <source>
        <dbReference type="ARBA" id="ARBA00022982"/>
    </source>
</evidence>
<dbReference type="Proteomes" id="UP000778523">
    <property type="component" value="Unassembled WGS sequence"/>
</dbReference>
<evidence type="ECO:0000256" key="4">
    <source>
        <dbReference type="ARBA" id="ARBA00023157"/>
    </source>
</evidence>
<dbReference type="InterPro" id="IPR011900">
    <property type="entry name" value="GRX_bact"/>
</dbReference>
<comment type="caution">
    <text evidence="8">The sequence shown here is derived from an EMBL/GenBank/DDBJ whole genome shotgun (WGS) entry which is preliminary data.</text>
</comment>
<organism evidence="8 9">
    <name type="scientific">Uliginosibacterium aquaticum</name>
    <dbReference type="NCBI Taxonomy" id="2731212"/>
    <lineage>
        <taxon>Bacteria</taxon>
        <taxon>Pseudomonadati</taxon>
        <taxon>Pseudomonadota</taxon>
        <taxon>Betaproteobacteria</taxon>
        <taxon>Rhodocyclales</taxon>
        <taxon>Zoogloeaceae</taxon>
        <taxon>Uliginosibacterium</taxon>
    </lineage>
</organism>
<dbReference type="PANTHER" id="PTHR34386">
    <property type="entry name" value="GLUTAREDOXIN"/>
    <property type="match status" value="1"/>
</dbReference>
<reference evidence="8 9" key="1">
    <citation type="submission" date="2020-06" db="EMBL/GenBank/DDBJ databases">
        <title>Draft genome of Uliginosibacterium sp. IMCC34675.</title>
        <authorList>
            <person name="Song J."/>
        </authorList>
    </citation>
    <scope>NUCLEOTIDE SEQUENCE [LARGE SCALE GENOMIC DNA]</scope>
    <source>
        <strain evidence="8 9">IMCC34675</strain>
    </source>
</reference>
<feature type="domain" description="Glutaredoxin" evidence="7">
    <location>
        <begin position="4"/>
        <end position="63"/>
    </location>
</feature>
<dbReference type="InterPro" id="IPR002109">
    <property type="entry name" value="Glutaredoxin"/>
</dbReference>
<comment type="function">
    <text evidence="6">Has a glutathione-disulfide oxidoreductase activity in the presence of NADPH and glutathione reductase. Reduces low molecular weight disulfides and proteins.</text>
</comment>
<dbReference type="InterPro" id="IPR036249">
    <property type="entry name" value="Thioredoxin-like_sf"/>
</dbReference>
<keyword evidence="6" id="KW-0963">Cytoplasm</keyword>
<keyword evidence="4" id="KW-1015">Disulfide bond</keyword>
<dbReference type="RefSeq" id="WP_170019564.1">
    <property type="nucleotide sequence ID" value="NZ_JABCSC020000001.1"/>
</dbReference>
<evidence type="ECO:0000259" key="7">
    <source>
        <dbReference type="Pfam" id="PF00462"/>
    </source>
</evidence>
<dbReference type="Gene3D" id="3.40.30.10">
    <property type="entry name" value="Glutaredoxin"/>
    <property type="match status" value="1"/>
</dbReference>
<gene>
    <name evidence="8" type="primary">grxC</name>
    <name evidence="8" type="ORF">HJ583_000500</name>
</gene>
<protein>
    <recommendedName>
        <fullName evidence="6">Glutaredoxin</fullName>
    </recommendedName>
</protein>
<evidence type="ECO:0000256" key="6">
    <source>
        <dbReference type="RuleBase" id="RU364065"/>
    </source>
</evidence>
<evidence type="ECO:0000256" key="1">
    <source>
        <dbReference type="ARBA" id="ARBA00007787"/>
    </source>
</evidence>
<accession>A0ABX2IAW0</accession>
<evidence type="ECO:0000313" key="8">
    <source>
        <dbReference type="EMBL" id="NSL53494.1"/>
    </source>
</evidence>
<proteinExistence type="inferred from homology"/>
<dbReference type="PROSITE" id="PS00195">
    <property type="entry name" value="GLUTAREDOXIN_1"/>
    <property type="match status" value="1"/>
</dbReference>
<keyword evidence="5 6" id="KW-0676">Redox-active center</keyword>
<sequence>MTDITLYTSVSCPYCHAAKALLTQRGLNFTEIDVSTNDAARAEAQARSQRRTVPQIFAGEQHIGGFDDLQAWFARQG</sequence>
<keyword evidence="2 6" id="KW-0813">Transport</keyword>
<evidence type="ECO:0000313" key="9">
    <source>
        <dbReference type="Proteomes" id="UP000778523"/>
    </source>
</evidence>
<keyword evidence="9" id="KW-1185">Reference proteome</keyword>
<dbReference type="SUPFAM" id="SSF52833">
    <property type="entry name" value="Thioredoxin-like"/>
    <property type="match status" value="1"/>
</dbReference>